<evidence type="ECO:0000256" key="5">
    <source>
        <dbReference type="ARBA" id="ARBA00022741"/>
    </source>
</evidence>
<dbReference type="CDD" id="cd00082">
    <property type="entry name" value="HisKA"/>
    <property type="match status" value="1"/>
</dbReference>
<dbReference type="InterPro" id="IPR036890">
    <property type="entry name" value="HATPase_C_sf"/>
</dbReference>
<dbReference type="InterPro" id="IPR036097">
    <property type="entry name" value="HisK_dim/P_sf"/>
</dbReference>
<dbReference type="InterPro" id="IPR013767">
    <property type="entry name" value="PAS_fold"/>
</dbReference>
<feature type="domain" description="PAS" evidence="13">
    <location>
        <begin position="80"/>
        <end position="122"/>
    </location>
</feature>
<dbReference type="InterPro" id="IPR003661">
    <property type="entry name" value="HisK_dim/P_dom"/>
</dbReference>
<dbReference type="SMART" id="SM00091">
    <property type="entry name" value="PAS"/>
    <property type="match status" value="2"/>
</dbReference>
<evidence type="ECO:0000256" key="2">
    <source>
        <dbReference type="ARBA" id="ARBA00012438"/>
    </source>
</evidence>
<dbReference type="RefSeq" id="WP_309201380.1">
    <property type="nucleotide sequence ID" value="NZ_CP133548.1"/>
</dbReference>
<comment type="catalytic activity">
    <reaction evidence="1">
        <text>ATP + protein L-histidine = ADP + protein N-phospho-L-histidine.</text>
        <dbReference type="EC" id="2.7.13.3"/>
    </reaction>
</comment>
<protein>
    <recommendedName>
        <fullName evidence="2">histidine kinase</fullName>
        <ecNumber evidence="2">2.7.13.3</ecNumber>
    </recommendedName>
</protein>
<dbReference type="PRINTS" id="PR00344">
    <property type="entry name" value="BCTRLSENSOR"/>
</dbReference>
<dbReference type="CDD" id="cd00130">
    <property type="entry name" value="PAS"/>
    <property type="match status" value="1"/>
</dbReference>
<dbReference type="EC" id="2.7.13.3" evidence="2"/>
<evidence type="ECO:0000313" key="14">
    <source>
        <dbReference type="EMBL" id="WMS86228.1"/>
    </source>
</evidence>
<feature type="transmembrane region" description="Helical" evidence="11">
    <location>
        <begin position="12"/>
        <end position="32"/>
    </location>
</feature>
<dbReference type="PROSITE" id="PS50112">
    <property type="entry name" value="PAS"/>
    <property type="match status" value="1"/>
</dbReference>
<evidence type="ECO:0000256" key="3">
    <source>
        <dbReference type="ARBA" id="ARBA00022553"/>
    </source>
</evidence>
<feature type="region of interest" description="Disordered" evidence="10">
    <location>
        <begin position="622"/>
        <end position="646"/>
    </location>
</feature>
<dbReference type="PANTHER" id="PTHR43065:SF42">
    <property type="entry name" value="TWO-COMPONENT SENSOR PPRA"/>
    <property type="match status" value="1"/>
</dbReference>
<dbReference type="InterPro" id="IPR000014">
    <property type="entry name" value="PAS"/>
</dbReference>
<keyword evidence="8" id="KW-0902">Two-component regulatory system</keyword>
<dbReference type="PANTHER" id="PTHR43065">
    <property type="entry name" value="SENSOR HISTIDINE KINASE"/>
    <property type="match status" value="1"/>
</dbReference>
<evidence type="ECO:0000256" key="7">
    <source>
        <dbReference type="ARBA" id="ARBA00022840"/>
    </source>
</evidence>
<evidence type="ECO:0000256" key="4">
    <source>
        <dbReference type="ARBA" id="ARBA00022679"/>
    </source>
</evidence>
<dbReference type="SMART" id="SM00388">
    <property type="entry name" value="HisKA"/>
    <property type="match status" value="1"/>
</dbReference>
<sequence length="646" mass="74112">MLRNFRFAALQYWVFILFCGLLLLPILIQNVFNLIEFDQERMLEGYVSHKAFVLSLIVLIYPLMRVITLLGQQQTRTSETRRNVAELIDHAADMILITRPNGQIVNANRRACEILGYSVEQLKNMRNLDLDTECTLYRNPRMHQQLFTGQTVTFETHYQSLKGEKIPVENHVSIAGWMEGTYYLEITRDITRRRLVEQELHASKEALERVRNRLESRMQERTQKLVEEVQRRELTEKRIFEIRLLLENLVNSMPSVIIALNDKLRVTQWNLEAEKVFHIPETLAVGQNITHLLPRFKSHIFSLIQQSEKGRKSIKEFFDVELDGKQVKFNVMLYPLSQTTDSNLPGVVIRLDDVTEKVQFDEVLVQTEKMLSLGGLAAGMAHEINNPLGAILQSTQNILRRLSNNFPRNRKIAKTFELDLDAMSEYLENQQIIESLDAIKEAGERAAMIVADMLSFARPSHGESVTLNLVEEMKSAIRLAEKDYDQKRKLDFKQISIKEHYASNLPPIKAQKNKLRQVLLNLLINAAQALASQPDQNTPTISVSISRDAHAIRIDIEDNGPGMDANTRKRVFEPFFTTKPEGQGTGLGLSVSYFIVTEQLAGSLTVDSDVGKGARFTLRIPLPESKQREKQRQTSEQQYQLPLDEM</sequence>
<keyword evidence="7" id="KW-0067">ATP-binding</keyword>
<dbReference type="Pfam" id="PF13426">
    <property type="entry name" value="PAS_9"/>
    <property type="match status" value="1"/>
</dbReference>
<evidence type="ECO:0000256" key="11">
    <source>
        <dbReference type="SAM" id="Phobius"/>
    </source>
</evidence>
<proteinExistence type="predicted"/>
<reference evidence="14 15" key="1">
    <citation type="submission" date="2023-08" db="EMBL/GenBank/DDBJ databases">
        <title>Pleionea litopenaei sp. nov., isolated from stomach of juvenile Litopenaeus vannamei.</title>
        <authorList>
            <person name="Rho A.M."/>
            <person name="Hwang C.Y."/>
        </authorList>
    </citation>
    <scope>NUCLEOTIDE SEQUENCE [LARGE SCALE GENOMIC DNA]</scope>
    <source>
        <strain evidence="14 15">HL-JVS1</strain>
    </source>
</reference>
<name>A0AA51X5P8_9GAMM</name>
<dbReference type="Gene3D" id="1.10.287.130">
    <property type="match status" value="1"/>
</dbReference>
<dbReference type="KEGG" id="plei:Q9312_13465"/>
<accession>A0AA51X5P8</accession>
<evidence type="ECO:0000256" key="8">
    <source>
        <dbReference type="ARBA" id="ARBA00023012"/>
    </source>
</evidence>
<dbReference type="Pfam" id="PF00512">
    <property type="entry name" value="HisKA"/>
    <property type="match status" value="1"/>
</dbReference>
<dbReference type="PROSITE" id="PS50109">
    <property type="entry name" value="HIS_KIN"/>
    <property type="match status" value="1"/>
</dbReference>
<dbReference type="Gene3D" id="3.30.565.10">
    <property type="entry name" value="Histidine kinase-like ATPase, C-terminal domain"/>
    <property type="match status" value="1"/>
</dbReference>
<evidence type="ECO:0000256" key="6">
    <source>
        <dbReference type="ARBA" id="ARBA00022777"/>
    </source>
</evidence>
<dbReference type="Proteomes" id="UP001239782">
    <property type="component" value="Chromosome"/>
</dbReference>
<keyword evidence="11" id="KW-0812">Transmembrane</keyword>
<keyword evidence="11" id="KW-0472">Membrane</keyword>
<dbReference type="InterPro" id="IPR005467">
    <property type="entry name" value="His_kinase_dom"/>
</dbReference>
<dbReference type="Pfam" id="PF02518">
    <property type="entry name" value="HATPase_c"/>
    <property type="match status" value="1"/>
</dbReference>
<dbReference type="SUPFAM" id="SSF47384">
    <property type="entry name" value="Homodimeric domain of signal transducing histidine kinase"/>
    <property type="match status" value="1"/>
</dbReference>
<keyword evidence="9" id="KW-0175">Coiled coil</keyword>
<feature type="coiled-coil region" evidence="9">
    <location>
        <begin position="193"/>
        <end position="224"/>
    </location>
</feature>
<evidence type="ECO:0000256" key="9">
    <source>
        <dbReference type="SAM" id="Coils"/>
    </source>
</evidence>
<evidence type="ECO:0000259" key="12">
    <source>
        <dbReference type="PROSITE" id="PS50109"/>
    </source>
</evidence>
<dbReference type="GO" id="GO:0000155">
    <property type="term" value="F:phosphorelay sensor kinase activity"/>
    <property type="evidence" value="ECO:0007669"/>
    <property type="project" value="InterPro"/>
</dbReference>
<dbReference type="InterPro" id="IPR003594">
    <property type="entry name" value="HATPase_dom"/>
</dbReference>
<keyword evidence="15" id="KW-1185">Reference proteome</keyword>
<keyword evidence="11" id="KW-1133">Transmembrane helix</keyword>
<keyword evidence="4" id="KW-0808">Transferase</keyword>
<organism evidence="14 15">
    <name type="scientific">Pleionea litopenaei</name>
    <dbReference type="NCBI Taxonomy" id="3070815"/>
    <lineage>
        <taxon>Bacteria</taxon>
        <taxon>Pseudomonadati</taxon>
        <taxon>Pseudomonadota</taxon>
        <taxon>Gammaproteobacteria</taxon>
        <taxon>Oceanospirillales</taxon>
        <taxon>Pleioneaceae</taxon>
        <taxon>Pleionea</taxon>
    </lineage>
</organism>
<feature type="transmembrane region" description="Helical" evidence="11">
    <location>
        <begin position="52"/>
        <end position="71"/>
    </location>
</feature>
<evidence type="ECO:0000256" key="1">
    <source>
        <dbReference type="ARBA" id="ARBA00000085"/>
    </source>
</evidence>
<dbReference type="Pfam" id="PF00989">
    <property type="entry name" value="PAS"/>
    <property type="match status" value="1"/>
</dbReference>
<dbReference type="GO" id="GO:0005524">
    <property type="term" value="F:ATP binding"/>
    <property type="evidence" value="ECO:0007669"/>
    <property type="project" value="UniProtKB-KW"/>
</dbReference>
<dbReference type="InterPro" id="IPR004358">
    <property type="entry name" value="Sig_transdc_His_kin-like_C"/>
</dbReference>
<gene>
    <name evidence="14" type="ORF">Q9312_13465</name>
</gene>
<dbReference type="SUPFAM" id="SSF55874">
    <property type="entry name" value="ATPase domain of HSP90 chaperone/DNA topoisomerase II/histidine kinase"/>
    <property type="match status" value="1"/>
</dbReference>
<evidence type="ECO:0000313" key="15">
    <source>
        <dbReference type="Proteomes" id="UP001239782"/>
    </source>
</evidence>
<keyword evidence="6" id="KW-0418">Kinase</keyword>
<dbReference type="SUPFAM" id="SSF55785">
    <property type="entry name" value="PYP-like sensor domain (PAS domain)"/>
    <property type="match status" value="2"/>
</dbReference>
<dbReference type="EMBL" id="CP133548">
    <property type="protein sequence ID" value="WMS86228.1"/>
    <property type="molecule type" value="Genomic_DNA"/>
</dbReference>
<dbReference type="InterPro" id="IPR035965">
    <property type="entry name" value="PAS-like_dom_sf"/>
</dbReference>
<keyword evidence="5" id="KW-0547">Nucleotide-binding</keyword>
<dbReference type="SMART" id="SM00387">
    <property type="entry name" value="HATPase_c"/>
    <property type="match status" value="1"/>
</dbReference>
<dbReference type="Gene3D" id="3.30.450.20">
    <property type="entry name" value="PAS domain"/>
    <property type="match status" value="2"/>
</dbReference>
<dbReference type="AlphaFoldDB" id="A0AA51X5P8"/>
<feature type="domain" description="Histidine kinase" evidence="12">
    <location>
        <begin position="379"/>
        <end position="624"/>
    </location>
</feature>
<evidence type="ECO:0000259" key="13">
    <source>
        <dbReference type="PROSITE" id="PS50112"/>
    </source>
</evidence>
<evidence type="ECO:0000256" key="10">
    <source>
        <dbReference type="SAM" id="MobiDB-lite"/>
    </source>
</evidence>
<keyword evidence="3" id="KW-0597">Phosphoprotein</keyword>
<dbReference type="GO" id="GO:0006355">
    <property type="term" value="P:regulation of DNA-templated transcription"/>
    <property type="evidence" value="ECO:0007669"/>
    <property type="project" value="InterPro"/>
</dbReference>
<dbReference type="NCBIfam" id="TIGR00229">
    <property type="entry name" value="sensory_box"/>
    <property type="match status" value="2"/>
</dbReference>